<dbReference type="OrthoDB" id="406773at2759"/>
<dbReference type="GO" id="GO:0032259">
    <property type="term" value="P:methylation"/>
    <property type="evidence" value="ECO:0007669"/>
    <property type="project" value="UniProtKB-KW"/>
</dbReference>
<reference evidence="2 3" key="1">
    <citation type="journal article" date="2018" name="Sci. Rep.">
        <title>Genomic signatures of local adaptation to the degree of environmental predictability in rotifers.</title>
        <authorList>
            <person name="Franch-Gras L."/>
            <person name="Hahn C."/>
            <person name="Garcia-Roger E.M."/>
            <person name="Carmona M.J."/>
            <person name="Serra M."/>
            <person name="Gomez A."/>
        </authorList>
    </citation>
    <scope>NUCLEOTIDE SEQUENCE [LARGE SCALE GENOMIC DNA]</scope>
    <source>
        <strain evidence="2">HYR1</strain>
    </source>
</reference>
<proteinExistence type="predicted"/>
<feature type="signal peptide" evidence="1">
    <location>
        <begin position="1"/>
        <end position="31"/>
    </location>
</feature>
<keyword evidence="2" id="KW-0808">Transferase</keyword>
<evidence type="ECO:0000313" key="2">
    <source>
        <dbReference type="EMBL" id="RNA36869.1"/>
    </source>
</evidence>
<protein>
    <submittedName>
        <fullName evidence="2">SAM dependent methyltransferase</fullName>
    </submittedName>
</protein>
<comment type="caution">
    <text evidence="2">The sequence shown here is derived from an EMBL/GenBank/DDBJ whole genome shotgun (WGS) entry which is preliminary data.</text>
</comment>
<dbReference type="AlphaFoldDB" id="A0A3M7SM95"/>
<feature type="chain" id="PRO_5018082607" evidence="1">
    <location>
        <begin position="32"/>
        <end position="258"/>
    </location>
</feature>
<evidence type="ECO:0000256" key="1">
    <source>
        <dbReference type="SAM" id="SignalP"/>
    </source>
</evidence>
<keyword evidence="3" id="KW-1185">Reference proteome</keyword>
<dbReference type="InterPro" id="IPR029063">
    <property type="entry name" value="SAM-dependent_MTases_sf"/>
</dbReference>
<sequence>MSCIRILKNDPFKVMLIICLLIVFFSQKNINQQSCDQDANELIKKLSKKLTHMAKKYGQLSCSLDKKVSLNGGWCSELSGKNSSEHITDVEIAKELSFYLRNKKVASFGDGPGLYKEIFIFLKDVQSYDAFDGAPFCEETSNNNVKFLDLTVPVYHLLPFDWIISLEVAEHIPKEYEDTYIDNLVRHAREGIIISWATPGQGGLSHLNEKDFEEVKSKLFQKGFQHLPQDSQRVREKSFLPWIQNNLNIFKRFSKFDS</sequence>
<organism evidence="2 3">
    <name type="scientific">Brachionus plicatilis</name>
    <name type="common">Marine rotifer</name>
    <name type="synonym">Brachionus muelleri</name>
    <dbReference type="NCBI Taxonomy" id="10195"/>
    <lineage>
        <taxon>Eukaryota</taxon>
        <taxon>Metazoa</taxon>
        <taxon>Spiralia</taxon>
        <taxon>Gnathifera</taxon>
        <taxon>Rotifera</taxon>
        <taxon>Eurotatoria</taxon>
        <taxon>Monogononta</taxon>
        <taxon>Pseudotrocha</taxon>
        <taxon>Ploima</taxon>
        <taxon>Brachionidae</taxon>
        <taxon>Brachionus</taxon>
    </lineage>
</organism>
<keyword evidence="2" id="KW-0489">Methyltransferase</keyword>
<dbReference type="SUPFAM" id="SSF53335">
    <property type="entry name" value="S-adenosyl-L-methionine-dependent methyltransferases"/>
    <property type="match status" value="1"/>
</dbReference>
<accession>A0A3M7SM95</accession>
<name>A0A3M7SM95_BRAPC</name>
<dbReference type="EMBL" id="REGN01001117">
    <property type="protein sequence ID" value="RNA36869.1"/>
    <property type="molecule type" value="Genomic_DNA"/>
</dbReference>
<evidence type="ECO:0000313" key="3">
    <source>
        <dbReference type="Proteomes" id="UP000276133"/>
    </source>
</evidence>
<dbReference type="Gene3D" id="3.40.50.150">
    <property type="entry name" value="Vaccinia Virus protein VP39"/>
    <property type="match status" value="1"/>
</dbReference>
<keyword evidence="1" id="KW-0732">Signal</keyword>
<dbReference type="Proteomes" id="UP000276133">
    <property type="component" value="Unassembled WGS sequence"/>
</dbReference>
<dbReference type="GO" id="GO:0008168">
    <property type="term" value="F:methyltransferase activity"/>
    <property type="evidence" value="ECO:0007669"/>
    <property type="project" value="UniProtKB-KW"/>
</dbReference>
<gene>
    <name evidence="2" type="ORF">BpHYR1_025947</name>
</gene>